<sequence length="259" mass="28820">MVVKMDVIRREIEKVDLKSPIYIEGLPGVGYVGKLVVDHLIKELHAKKIIEIYSKYFPPQVLIDNNSVAHLVKNEVYAWKNDKGGDDLLFLAGDFQSVSSEGHYELTNTYLDIAEEYNVKRIYTIGGYGVGYILEKPSIICAVNNESLLDELKGYNIEFKKEEPGGGIVGAAGLMLGLGALRGIEGICIMGVTSGYLVDPKSAQEVIKTLCQILDIEISLEDLEKRAEDMEEIIKKLKEAEYTAKGAVKEKDESFGYYI</sequence>
<evidence type="ECO:0000256" key="1">
    <source>
        <dbReference type="SAM" id="Coils"/>
    </source>
</evidence>
<dbReference type="PANTHER" id="PTHR35610:SF7">
    <property type="entry name" value="3-ISOPROPYLMALATE DEHYDRATASE"/>
    <property type="match status" value="1"/>
</dbReference>
<comment type="caution">
    <text evidence="2">The sequence shown here is derived from an EMBL/GenBank/DDBJ whole genome shotgun (WGS) entry which is preliminary data.</text>
</comment>
<dbReference type="InterPro" id="IPR019151">
    <property type="entry name" value="Proteasome_assmbl_chaperone_2"/>
</dbReference>
<dbReference type="GO" id="GO:0000502">
    <property type="term" value="C:proteasome complex"/>
    <property type="evidence" value="ECO:0007669"/>
    <property type="project" value="UniProtKB-KW"/>
</dbReference>
<gene>
    <name evidence="2" type="ORF">EF806_06145</name>
</gene>
<dbReference type="InterPro" id="IPR004426">
    <property type="entry name" value="MJ1210-like"/>
</dbReference>
<evidence type="ECO:0000313" key="3">
    <source>
        <dbReference type="Proteomes" id="UP000317158"/>
    </source>
</evidence>
<dbReference type="EMBL" id="RXIF01000012">
    <property type="protein sequence ID" value="RZN63815.1"/>
    <property type="molecule type" value="Genomic_DNA"/>
</dbReference>
<dbReference type="Gene3D" id="3.40.50.10900">
    <property type="entry name" value="PAC-like subunit"/>
    <property type="match status" value="1"/>
</dbReference>
<dbReference type="NCBIfam" id="TIGR00162">
    <property type="entry name" value="proteasome assembly chaperone family protein"/>
    <property type="match status" value="1"/>
</dbReference>
<organism evidence="2 3">
    <name type="scientific">Methanoliparum thermophilum</name>
    <dbReference type="NCBI Taxonomy" id="2491083"/>
    <lineage>
        <taxon>Archaea</taxon>
        <taxon>Methanobacteriati</taxon>
        <taxon>Methanobacteriota</taxon>
        <taxon>Candidatus Methanoliparia</taxon>
        <taxon>Candidatus Methanoliparales</taxon>
        <taxon>Candidatus Methanoliparaceae</taxon>
        <taxon>Candidatus Methanoliparum</taxon>
    </lineage>
</organism>
<dbReference type="PANTHER" id="PTHR35610">
    <property type="entry name" value="3-ISOPROPYLMALATE DEHYDRATASE-RELATED"/>
    <property type="match status" value="1"/>
</dbReference>
<dbReference type="InterPro" id="IPR038389">
    <property type="entry name" value="PSMG2_sf"/>
</dbReference>
<keyword evidence="1" id="KW-0175">Coiled coil</keyword>
<keyword evidence="2" id="KW-0647">Proteasome</keyword>
<evidence type="ECO:0000313" key="2">
    <source>
        <dbReference type="EMBL" id="RZN63815.1"/>
    </source>
</evidence>
<reference evidence="2 3" key="1">
    <citation type="journal article" date="2019" name="Nat. Microbiol.">
        <title>Wide diversity of methane and short-chain alkane metabolisms in uncultured archaea.</title>
        <authorList>
            <person name="Borrel G."/>
            <person name="Adam P.S."/>
            <person name="McKay L.J."/>
            <person name="Chen L.X."/>
            <person name="Sierra-Garcia I.N."/>
            <person name="Sieber C.M."/>
            <person name="Letourneur Q."/>
            <person name="Ghozlane A."/>
            <person name="Andersen G.L."/>
            <person name="Li W.J."/>
            <person name="Hallam S.J."/>
            <person name="Muyzer G."/>
            <person name="de Oliveira V.M."/>
            <person name="Inskeep W.P."/>
            <person name="Banfield J.F."/>
            <person name="Gribaldo S."/>
        </authorList>
    </citation>
    <scope>NUCLEOTIDE SEQUENCE [LARGE SCALE GENOMIC DNA]</scope>
    <source>
        <strain evidence="2">NM1a</strain>
    </source>
</reference>
<feature type="coiled-coil region" evidence="1">
    <location>
        <begin position="213"/>
        <end position="250"/>
    </location>
</feature>
<dbReference type="SUPFAM" id="SSF159659">
    <property type="entry name" value="Cgl1923-like"/>
    <property type="match status" value="1"/>
</dbReference>
<protein>
    <submittedName>
        <fullName evidence="2">Proteasome assembly chaperone family protein</fullName>
    </submittedName>
</protein>
<name>A0A520KQG7_METT2</name>
<accession>A0A520KQG7</accession>
<proteinExistence type="predicted"/>
<dbReference type="AlphaFoldDB" id="A0A520KQG7"/>
<dbReference type="Proteomes" id="UP000317158">
    <property type="component" value="Unassembled WGS sequence"/>
</dbReference>
<dbReference type="Pfam" id="PF09754">
    <property type="entry name" value="PAC2"/>
    <property type="match status" value="1"/>
</dbReference>